<dbReference type="SUPFAM" id="SSF51206">
    <property type="entry name" value="cAMP-binding domain-like"/>
    <property type="match status" value="1"/>
</dbReference>
<keyword evidence="4" id="KW-1185">Reference proteome</keyword>
<proteinExistence type="predicted"/>
<comment type="caution">
    <text evidence="3">The sequence shown here is derived from an EMBL/GenBank/DDBJ whole genome shotgun (WGS) entry which is preliminary data.</text>
</comment>
<dbReference type="Proteomes" id="UP000653578">
    <property type="component" value="Unassembled WGS sequence"/>
</dbReference>
<evidence type="ECO:0000259" key="2">
    <source>
        <dbReference type="PROSITE" id="PS50042"/>
    </source>
</evidence>
<dbReference type="Pfam" id="PF00027">
    <property type="entry name" value="cNMP_binding"/>
    <property type="match status" value="1"/>
</dbReference>
<dbReference type="Gene3D" id="2.60.120.10">
    <property type="entry name" value="Jelly Rolls"/>
    <property type="match status" value="1"/>
</dbReference>
<feature type="domain" description="Cyclic nucleotide-binding" evidence="2">
    <location>
        <begin position="25"/>
        <end position="121"/>
    </location>
</feature>
<dbReference type="CDD" id="cd00038">
    <property type="entry name" value="CAP_ED"/>
    <property type="match status" value="1"/>
</dbReference>
<accession>A0ABX1XDL1</accession>
<organism evidence="3 4">
    <name type="scientific">Paenibacillus plantarum</name>
    <dbReference type="NCBI Taxonomy" id="2654975"/>
    <lineage>
        <taxon>Bacteria</taxon>
        <taxon>Bacillati</taxon>
        <taxon>Bacillota</taxon>
        <taxon>Bacilli</taxon>
        <taxon>Bacillales</taxon>
        <taxon>Paenibacillaceae</taxon>
        <taxon>Paenibacillus</taxon>
    </lineage>
</organism>
<protein>
    <submittedName>
        <fullName evidence="3">Cyclic nucleotide-binding domain-containing protein</fullName>
    </submittedName>
</protein>
<evidence type="ECO:0000313" key="4">
    <source>
        <dbReference type="Proteomes" id="UP000653578"/>
    </source>
</evidence>
<dbReference type="PROSITE" id="PS50042">
    <property type="entry name" value="CNMP_BINDING_3"/>
    <property type="match status" value="1"/>
</dbReference>
<sequence>MIIILIHGGLPLVNAFIPLHTFLDRLLPLTEDQKKRFSSLFTTTTLAKGEHLLRAGDSLSYLYFSLSGCFRLYYSTYDGKERIKSFCAANDFITSYTALLTGSPSQFSIQALQPANLLRLSYPDLLALTAEDPIWERLARRMVEGLYVKKERREMQLLTLSAEDRYRCFLEEFGTLDKEIPQYYIASYLGITPVALSRIRAQWRKVQPGSDSINLS</sequence>
<dbReference type="SMART" id="SM00100">
    <property type="entry name" value="cNMP"/>
    <property type="match status" value="1"/>
</dbReference>
<evidence type="ECO:0000256" key="1">
    <source>
        <dbReference type="ARBA" id="ARBA00023159"/>
    </source>
</evidence>
<keyword evidence="1" id="KW-0010">Activator</keyword>
<name>A0ABX1XDL1_9BACL</name>
<dbReference type="InterPro" id="IPR018490">
    <property type="entry name" value="cNMP-bd_dom_sf"/>
</dbReference>
<reference evidence="3 4" key="1">
    <citation type="submission" date="2019-10" db="EMBL/GenBank/DDBJ databases">
        <title>Description of Paenibacillus humi sp. nov.</title>
        <authorList>
            <person name="Carlier A."/>
            <person name="Qi S."/>
        </authorList>
    </citation>
    <scope>NUCLEOTIDE SEQUENCE [LARGE SCALE GENOMIC DNA]</scope>
    <source>
        <strain evidence="3 4">LMG 31461</strain>
    </source>
</reference>
<dbReference type="InterPro" id="IPR000595">
    <property type="entry name" value="cNMP-bd_dom"/>
</dbReference>
<dbReference type="EMBL" id="WHNY01000064">
    <property type="protein sequence ID" value="NOU66565.1"/>
    <property type="molecule type" value="Genomic_DNA"/>
</dbReference>
<gene>
    <name evidence="3" type="ORF">GC096_21205</name>
</gene>
<dbReference type="InterPro" id="IPR014710">
    <property type="entry name" value="RmlC-like_jellyroll"/>
</dbReference>
<evidence type="ECO:0000313" key="3">
    <source>
        <dbReference type="EMBL" id="NOU66565.1"/>
    </source>
</evidence>